<keyword evidence="2" id="KW-1185">Reference proteome</keyword>
<accession>A0ACC1XJY0</accession>
<dbReference type="EMBL" id="CM051402">
    <property type="protein sequence ID" value="KAJ4711451.1"/>
    <property type="molecule type" value="Genomic_DNA"/>
</dbReference>
<dbReference type="Proteomes" id="UP001164539">
    <property type="component" value="Chromosome 9"/>
</dbReference>
<sequence>MGFKRPFDDEEFQELPYKHSRQIDLNNKLTQFSEFGPCETTPVKHDILGEEAGGFYKHQQQEASENGTVTNEFVNTVDKDFKTSAPLSWVTSSSSQEDPGSRPKTFASLSLEHFEYDFPRRTFVPVGDSYSSLLDRSPRKQVPLGPNHQATLPSWDKHARKNILDGKAILSGNNSLDYLGSDNIVDHDNEEKLMGTCVIPMPDSYSSAHNIDKVGQGIMDCDCLDEGSVRCVQQHVMEARKKLLKSLGHEKFVKLGLCDMGEEVSCKWSEEEEHVFQEVVYSNPLSLGRNFWKHLSAVFPCRTKNEIVSYYFNVFMLRRRAVQNRSDMLDIDSDDDEWHGSYDGADDVQILEEDEDSAIESPVDQAEQGDCGEDSSDEDDGDDSDGDVGESGGDACGMDPVSEAYIAKSFNEGGFDSVASQMDKIPGEAADDFNVEDDSCTSFEFQPDMVDSSGAIDGRHAFQLSAVNTDCSRSLSGKLDGCSDLAGHMNILDPCDAKIWDARYLSPINGVDLLPTCNIIEEIFGQGTWDSKTRND</sequence>
<comment type="caution">
    <text evidence="1">The sequence shown here is derived from an EMBL/GenBank/DDBJ whole genome shotgun (WGS) entry which is preliminary data.</text>
</comment>
<evidence type="ECO:0000313" key="1">
    <source>
        <dbReference type="EMBL" id="KAJ4711451.1"/>
    </source>
</evidence>
<gene>
    <name evidence="1" type="ORF">OWV82_017472</name>
</gene>
<protein>
    <submittedName>
        <fullName evidence="1">AT-rich interactive domain-containing 2-like protein</fullName>
    </submittedName>
</protein>
<evidence type="ECO:0000313" key="2">
    <source>
        <dbReference type="Proteomes" id="UP001164539"/>
    </source>
</evidence>
<reference evidence="1 2" key="1">
    <citation type="journal article" date="2023" name="Science">
        <title>Complex scaffold remodeling in plant triterpene biosynthesis.</title>
        <authorList>
            <person name="De La Pena R."/>
            <person name="Hodgson H."/>
            <person name="Liu J.C."/>
            <person name="Stephenson M.J."/>
            <person name="Martin A.C."/>
            <person name="Owen C."/>
            <person name="Harkess A."/>
            <person name="Leebens-Mack J."/>
            <person name="Jimenez L.E."/>
            <person name="Osbourn A."/>
            <person name="Sattely E.S."/>
        </authorList>
    </citation>
    <scope>NUCLEOTIDE SEQUENCE [LARGE SCALE GENOMIC DNA]</scope>
    <source>
        <strain evidence="2">cv. JPN11</strain>
        <tissue evidence="1">Leaf</tissue>
    </source>
</reference>
<proteinExistence type="predicted"/>
<organism evidence="1 2">
    <name type="scientific">Melia azedarach</name>
    <name type="common">Chinaberry tree</name>
    <dbReference type="NCBI Taxonomy" id="155640"/>
    <lineage>
        <taxon>Eukaryota</taxon>
        <taxon>Viridiplantae</taxon>
        <taxon>Streptophyta</taxon>
        <taxon>Embryophyta</taxon>
        <taxon>Tracheophyta</taxon>
        <taxon>Spermatophyta</taxon>
        <taxon>Magnoliopsida</taxon>
        <taxon>eudicotyledons</taxon>
        <taxon>Gunneridae</taxon>
        <taxon>Pentapetalae</taxon>
        <taxon>rosids</taxon>
        <taxon>malvids</taxon>
        <taxon>Sapindales</taxon>
        <taxon>Meliaceae</taxon>
        <taxon>Melia</taxon>
    </lineage>
</organism>
<name>A0ACC1XJY0_MELAZ</name>